<evidence type="ECO:0000313" key="3">
    <source>
        <dbReference type="Proteomes" id="UP000292085"/>
    </source>
</evidence>
<accession>A0A4Q6Y1V9</accession>
<comment type="caution">
    <text evidence="2">The sequence shown here is derived from an EMBL/GenBank/DDBJ whole genome shotgun (WGS) entry which is preliminary data.</text>
</comment>
<dbReference type="Proteomes" id="UP000292085">
    <property type="component" value="Unassembled WGS sequence"/>
</dbReference>
<dbReference type="PANTHER" id="PTHR13696">
    <property type="entry name" value="P-LOOP CONTAINING NUCLEOSIDE TRIPHOSPHATE HYDROLASE"/>
    <property type="match status" value="1"/>
</dbReference>
<dbReference type="PANTHER" id="PTHR13696:SF52">
    <property type="entry name" value="PARA FAMILY PROTEIN CT_582"/>
    <property type="match status" value="1"/>
</dbReference>
<dbReference type="InterPro" id="IPR027417">
    <property type="entry name" value="P-loop_NTPase"/>
</dbReference>
<evidence type="ECO:0000313" key="2">
    <source>
        <dbReference type="EMBL" id="RZF66261.1"/>
    </source>
</evidence>
<dbReference type="InterPro" id="IPR050678">
    <property type="entry name" value="DNA_Partitioning_ATPase"/>
</dbReference>
<dbReference type="Gene3D" id="3.40.50.300">
    <property type="entry name" value="P-loop containing nucleotide triphosphate hydrolases"/>
    <property type="match status" value="1"/>
</dbReference>
<feature type="domain" description="CobQ/CobB/MinD/ParA nucleotide binding" evidence="1">
    <location>
        <begin position="83"/>
        <end position="274"/>
    </location>
</feature>
<gene>
    <name evidence="2" type="ORF">EWE75_02515</name>
</gene>
<sequence length="313" mass="33142">MPTPRWRACPARSAARRSLIVVRRSRRPPRTGPAPIAASVAPANCSAVIAKRRRLPRRRRRNHPTTFAACFAAFRSRPAMILLFQSPKGGVGTSTVAANIALGLAERGVFVTAIDLTGQGALALCLGDVSGAIDRSGEIDGGAAVVIAGVRMVSPGEDRSAAEIVAAIESHDSDDGVVIVDIASGDRQVLDLLLPAAALRLCVLTPDPATLAALPLVYRDAQATRDDRTFFLLNRVDDRLRLGRDIAAMLRGLLGDRLFGTVRRDEAVGEALAMMETLASFAPASAALGDFRAIANRLVADRDDATQPQRGIA</sequence>
<dbReference type="OrthoDB" id="5288747at2"/>
<dbReference type="EMBL" id="SGIS01000002">
    <property type="protein sequence ID" value="RZF66261.1"/>
    <property type="molecule type" value="Genomic_DNA"/>
</dbReference>
<protein>
    <recommendedName>
        <fullName evidence="1">CobQ/CobB/MinD/ParA nucleotide binding domain-containing protein</fullName>
    </recommendedName>
</protein>
<organism evidence="2 3">
    <name type="scientific">Sphingomonas populi</name>
    <dbReference type="NCBI Taxonomy" id="2484750"/>
    <lineage>
        <taxon>Bacteria</taxon>
        <taxon>Pseudomonadati</taxon>
        <taxon>Pseudomonadota</taxon>
        <taxon>Alphaproteobacteria</taxon>
        <taxon>Sphingomonadales</taxon>
        <taxon>Sphingomonadaceae</taxon>
        <taxon>Sphingomonas</taxon>
    </lineage>
</organism>
<dbReference type="AlphaFoldDB" id="A0A4Q6Y1V9"/>
<dbReference type="InterPro" id="IPR002586">
    <property type="entry name" value="CobQ/CobB/MinD/ParA_Nub-bd_dom"/>
</dbReference>
<name>A0A4Q6Y1V9_9SPHN</name>
<evidence type="ECO:0000259" key="1">
    <source>
        <dbReference type="Pfam" id="PF01656"/>
    </source>
</evidence>
<dbReference type="SUPFAM" id="SSF52540">
    <property type="entry name" value="P-loop containing nucleoside triphosphate hydrolases"/>
    <property type="match status" value="1"/>
</dbReference>
<keyword evidence="3" id="KW-1185">Reference proteome</keyword>
<dbReference type="Pfam" id="PF01656">
    <property type="entry name" value="CbiA"/>
    <property type="match status" value="1"/>
</dbReference>
<reference evidence="2 3" key="1">
    <citation type="submission" date="2019-02" db="EMBL/GenBank/DDBJ databases">
        <authorList>
            <person name="Li Y."/>
        </authorList>
    </citation>
    <scope>NUCLEOTIDE SEQUENCE [LARGE SCALE GENOMIC DNA]</scope>
    <source>
        <strain evidence="2 3">3-7</strain>
    </source>
</reference>
<proteinExistence type="predicted"/>